<sequence length="124" mass="13829">MLQDLWSTQINVGAEQAPGNDPTMNDNALVLLNLVAAAELREAAFGREAVVKPGNAFCQAIRIRRFCEDFVLERSLAELGSCYGRGSAVVFNVLCSQRLQRIFVVQRLFDQQQPQFQHLMDGEG</sequence>
<dbReference type="Proteomes" id="UP000337909">
    <property type="component" value="Unassembled WGS sequence"/>
</dbReference>
<protein>
    <submittedName>
        <fullName evidence="1">Uncharacterized protein</fullName>
    </submittedName>
</protein>
<dbReference type="AlphaFoldDB" id="A0A5E7CVC1"/>
<organism evidence="1 2">
    <name type="scientific">Pseudomonas fluorescens</name>
    <dbReference type="NCBI Taxonomy" id="294"/>
    <lineage>
        <taxon>Bacteria</taxon>
        <taxon>Pseudomonadati</taxon>
        <taxon>Pseudomonadota</taxon>
        <taxon>Gammaproteobacteria</taxon>
        <taxon>Pseudomonadales</taxon>
        <taxon>Pseudomonadaceae</taxon>
        <taxon>Pseudomonas</taxon>
    </lineage>
</organism>
<name>A0A5E7CVC1_PSEFL</name>
<evidence type="ECO:0000313" key="2">
    <source>
        <dbReference type="Proteomes" id="UP000337909"/>
    </source>
</evidence>
<proteinExistence type="predicted"/>
<gene>
    <name evidence="1" type="ORF">PS691_03254</name>
</gene>
<accession>A0A5E7CVC1</accession>
<dbReference type="EMBL" id="CABVHQ010000031">
    <property type="protein sequence ID" value="VVO09089.1"/>
    <property type="molecule type" value="Genomic_DNA"/>
</dbReference>
<reference evidence="1 2" key="1">
    <citation type="submission" date="2019-09" db="EMBL/GenBank/DDBJ databases">
        <authorList>
            <person name="Chandra G."/>
            <person name="Truman W A."/>
        </authorList>
    </citation>
    <scope>NUCLEOTIDE SEQUENCE [LARGE SCALE GENOMIC DNA]</scope>
    <source>
        <strain evidence="1">PS691</strain>
    </source>
</reference>
<evidence type="ECO:0000313" key="1">
    <source>
        <dbReference type="EMBL" id="VVO09089.1"/>
    </source>
</evidence>